<dbReference type="CDD" id="cd03257">
    <property type="entry name" value="ABC_NikE_OppD_transporters"/>
    <property type="match status" value="1"/>
</dbReference>
<dbReference type="FunFam" id="3.40.50.300:FF:000016">
    <property type="entry name" value="Oligopeptide ABC transporter ATP-binding component"/>
    <property type="match status" value="1"/>
</dbReference>
<feature type="domain" description="ABC transporter" evidence="8">
    <location>
        <begin position="9"/>
        <end position="256"/>
    </location>
</feature>
<dbReference type="GO" id="GO:0015833">
    <property type="term" value="P:peptide transport"/>
    <property type="evidence" value="ECO:0007669"/>
    <property type="project" value="InterPro"/>
</dbReference>
<proteinExistence type="inferred from homology"/>
<dbReference type="SMART" id="SM00382">
    <property type="entry name" value="AAA"/>
    <property type="match status" value="1"/>
</dbReference>
<sequence length="332" mass="36421">MTSEALIEVRSLDIEFTTPDGLVRAGTGLDLDIHAGEFVGIVGESGSGKSQLLLALLGLNAKNGRLRGSIRYRGTELVGAGKNELGRIRGDRISMIFQDPMTALNPHLRIGRQLTEGLQRHRKTTAAAARARAVEMLRAVHLTEPERRLDQYPHELSGGMRQRVMIAMALICEPELILADEPTTALDVTVQAQILELLQELRQRFGTAVVMVTHDLGVVAQIADRVAVMYGGRIVERGDVDDIFYRSRHPYTEGLRRAIPRLGEDRAARLATIPGNPPNLAQLPRGCPFAPRCAYHMPRCDAEMPTLETVAGTHRKACFYDGPLADAPEVLA</sequence>
<keyword evidence="3" id="KW-0813">Transport</keyword>
<dbReference type="AlphaFoldDB" id="A0A969WFE5"/>
<dbReference type="PANTHER" id="PTHR43297:SF7">
    <property type="entry name" value="D,D-DIPEPTIDE TRANSPORT ATP-BINDING PROTEIN DDPD-RELATED"/>
    <property type="match status" value="1"/>
</dbReference>
<dbReference type="Pfam" id="PF00005">
    <property type="entry name" value="ABC_tran"/>
    <property type="match status" value="1"/>
</dbReference>
<dbReference type="Pfam" id="PF08352">
    <property type="entry name" value="oligo_HPY"/>
    <property type="match status" value="1"/>
</dbReference>
<dbReference type="PROSITE" id="PS50893">
    <property type="entry name" value="ABC_TRANSPORTER_2"/>
    <property type="match status" value="1"/>
</dbReference>
<dbReference type="Gene3D" id="3.40.50.300">
    <property type="entry name" value="P-loop containing nucleotide triphosphate hydrolases"/>
    <property type="match status" value="1"/>
</dbReference>
<dbReference type="EMBL" id="JAAVXB010000013">
    <property type="protein sequence ID" value="NKF24316.1"/>
    <property type="molecule type" value="Genomic_DNA"/>
</dbReference>
<dbReference type="GO" id="GO:0055085">
    <property type="term" value="P:transmembrane transport"/>
    <property type="evidence" value="ECO:0007669"/>
    <property type="project" value="UniProtKB-ARBA"/>
</dbReference>
<dbReference type="InterPro" id="IPR013563">
    <property type="entry name" value="Oligopep_ABC_C"/>
</dbReference>
<dbReference type="PROSITE" id="PS00211">
    <property type="entry name" value="ABC_TRANSPORTER_1"/>
    <property type="match status" value="1"/>
</dbReference>
<keyword evidence="7" id="KW-0472">Membrane</keyword>
<dbReference type="Proteomes" id="UP000653472">
    <property type="component" value="Unassembled WGS sequence"/>
</dbReference>
<keyword evidence="6 9" id="KW-0067">ATP-binding</keyword>
<evidence type="ECO:0000256" key="2">
    <source>
        <dbReference type="ARBA" id="ARBA00005417"/>
    </source>
</evidence>
<organism evidence="9 10">
    <name type="scientific">Solimonas marina</name>
    <dbReference type="NCBI Taxonomy" id="2714601"/>
    <lineage>
        <taxon>Bacteria</taxon>
        <taxon>Pseudomonadati</taxon>
        <taxon>Pseudomonadota</taxon>
        <taxon>Gammaproteobacteria</taxon>
        <taxon>Nevskiales</taxon>
        <taxon>Nevskiaceae</taxon>
        <taxon>Solimonas</taxon>
    </lineage>
</organism>
<comment type="caution">
    <text evidence="9">The sequence shown here is derived from an EMBL/GenBank/DDBJ whole genome shotgun (WGS) entry which is preliminary data.</text>
</comment>
<evidence type="ECO:0000256" key="4">
    <source>
        <dbReference type="ARBA" id="ARBA00022475"/>
    </source>
</evidence>
<keyword evidence="4" id="KW-1003">Cell membrane</keyword>
<evidence type="ECO:0000313" key="10">
    <source>
        <dbReference type="Proteomes" id="UP000653472"/>
    </source>
</evidence>
<evidence type="ECO:0000256" key="6">
    <source>
        <dbReference type="ARBA" id="ARBA00022840"/>
    </source>
</evidence>
<dbReference type="SUPFAM" id="SSF52540">
    <property type="entry name" value="P-loop containing nucleoside triphosphate hydrolases"/>
    <property type="match status" value="1"/>
</dbReference>
<evidence type="ECO:0000256" key="3">
    <source>
        <dbReference type="ARBA" id="ARBA00022448"/>
    </source>
</evidence>
<evidence type="ECO:0000256" key="7">
    <source>
        <dbReference type="ARBA" id="ARBA00023136"/>
    </source>
</evidence>
<dbReference type="InterPro" id="IPR017871">
    <property type="entry name" value="ABC_transporter-like_CS"/>
</dbReference>
<evidence type="ECO:0000256" key="5">
    <source>
        <dbReference type="ARBA" id="ARBA00022741"/>
    </source>
</evidence>
<dbReference type="NCBIfam" id="TIGR01727">
    <property type="entry name" value="oligo_HPY"/>
    <property type="match status" value="1"/>
</dbReference>
<dbReference type="InterPro" id="IPR003593">
    <property type="entry name" value="AAA+_ATPase"/>
</dbReference>
<gene>
    <name evidence="9" type="ORF">G7Y82_18540</name>
</gene>
<reference evidence="9" key="1">
    <citation type="submission" date="2020-03" db="EMBL/GenBank/DDBJ databases">
        <title>Solimonas marina sp. nov., isolated from deep seawater of the Pacific Ocean.</title>
        <authorList>
            <person name="Liu X."/>
            <person name="Lai Q."/>
            <person name="Sun F."/>
            <person name="Gai Y."/>
            <person name="Li G."/>
            <person name="Shao Z."/>
        </authorList>
    </citation>
    <scope>NUCLEOTIDE SEQUENCE</scope>
    <source>
        <strain evidence="9">C16B3</strain>
    </source>
</reference>
<dbReference type="GO" id="GO:0005886">
    <property type="term" value="C:plasma membrane"/>
    <property type="evidence" value="ECO:0007669"/>
    <property type="project" value="UniProtKB-SubCell"/>
</dbReference>
<keyword evidence="10" id="KW-1185">Reference proteome</keyword>
<dbReference type="PANTHER" id="PTHR43297">
    <property type="entry name" value="OLIGOPEPTIDE TRANSPORT ATP-BINDING PROTEIN APPD"/>
    <property type="match status" value="1"/>
</dbReference>
<comment type="similarity">
    <text evidence="2">Belongs to the ABC transporter superfamily.</text>
</comment>
<dbReference type="InterPro" id="IPR003439">
    <property type="entry name" value="ABC_transporter-like_ATP-bd"/>
</dbReference>
<dbReference type="GO" id="GO:0005524">
    <property type="term" value="F:ATP binding"/>
    <property type="evidence" value="ECO:0007669"/>
    <property type="project" value="UniProtKB-KW"/>
</dbReference>
<dbReference type="InterPro" id="IPR050388">
    <property type="entry name" value="ABC_Ni/Peptide_Import"/>
</dbReference>
<protein>
    <submittedName>
        <fullName evidence="9">ATP-binding cassette domain-containing protein</fullName>
    </submittedName>
</protein>
<evidence type="ECO:0000256" key="1">
    <source>
        <dbReference type="ARBA" id="ARBA00004417"/>
    </source>
</evidence>
<accession>A0A969WFE5</accession>
<dbReference type="RefSeq" id="WP_168149637.1">
    <property type="nucleotide sequence ID" value="NZ_JAAVXB010000013.1"/>
</dbReference>
<evidence type="ECO:0000313" key="9">
    <source>
        <dbReference type="EMBL" id="NKF24316.1"/>
    </source>
</evidence>
<evidence type="ECO:0000259" key="8">
    <source>
        <dbReference type="PROSITE" id="PS50893"/>
    </source>
</evidence>
<dbReference type="InterPro" id="IPR027417">
    <property type="entry name" value="P-loop_NTPase"/>
</dbReference>
<name>A0A969WFE5_9GAMM</name>
<dbReference type="GO" id="GO:0016887">
    <property type="term" value="F:ATP hydrolysis activity"/>
    <property type="evidence" value="ECO:0007669"/>
    <property type="project" value="InterPro"/>
</dbReference>
<keyword evidence="5" id="KW-0547">Nucleotide-binding</keyword>
<comment type="subcellular location">
    <subcellularLocation>
        <location evidence="1">Cell inner membrane</location>
        <topology evidence="1">Peripheral membrane protein</topology>
    </subcellularLocation>
</comment>